<sequence>MAQDTLTPLPASGVEVDAALDTRTLERELDAVRARVVASLGADDAAYIRRLILVQRCLELGSRAVLVVGSRSRLGWLAGTSGLALAKVLDNMEIGHNILHGQWDWMRDPEIHSTTWEWDHASPAAQWKRAHNETHHKFTNIVGHDNDLGYGIMRVCEDQPWQRWHLAQPALNFLTACVFEWGIAMYDADLGSAVAGKAQLDDSQRDRLRATLRKIGRQVTKDYVVLPALAGLSGRRNVRRTLAAAAVANLVRNLWSHSVIMCGHFPEGVETFETESLDPDETRGEWYERQARGSANISGGPLLHLLTGNLSHQVEHHLFPDLPSNRYAEVAAEVEPILRRHGLDYHSAPFLQQLGSAWHRVLRLSLPDGWAPPRSAPAAARRFATFLQR</sequence>
<evidence type="ECO:0000313" key="3">
    <source>
        <dbReference type="Proteomes" id="UP000502996"/>
    </source>
</evidence>
<dbReference type="CDD" id="cd03506">
    <property type="entry name" value="Delta6-FADS-like"/>
    <property type="match status" value="1"/>
</dbReference>
<dbReference type="RefSeq" id="WP_165228269.1">
    <property type="nucleotide sequence ID" value="NZ_CP049257.1"/>
</dbReference>
<dbReference type="GO" id="GO:0008610">
    <property type="term" value="P:lipid biosynthetic process"/>
    <property type="evidence" value="ECO:0007669"/>
    <property type="project" value="UniProtKB-ARBA"/>
</dbReference>
<dbReference type="EMBL" id="CP049257">
    <property type="protein sequence ID" value="QIG41692.1"/>
    <property type="molecule type" value="Genomic_DNA"/>
</dbReference>
<accession>A0A6G6W8Z7</accession>
<dbReference type="Proteomes" id="UP000502996">
    <property type="component" value="Chromosome"/>
</dbReference>
<dbReference type="GO" id="GO:0016020">
    <property type="term" value="C:membrane"/>
    <property type="evidence" value="ECO:0007669"/>
    <property type="project" value="TreeGrafter"/>
</dbReference>
<organism evidence="2 3">
    <name type="scientific">Nocardioides anomalus</name>
    <dbReference type="NCBI Taxonomy" id="2712223"/>
    <lineage>
        <taxon>Bacteria</taxon>
        <taxon>Bacillati</taxon>
        <taxon>Actinomycetota</taxon>
        <taxon>Actinomycetes</taxon>
        <taxon>Propionibacteriales</taxon>
        <taxon>Nocardioidaceae</taxon>
        <taxon>Nocardioides</taxon>
    </lineage>
</organism>
<dbReference type="KEGG" id="nano:G5V58_01910"/>
<keyword evidence="3" id="KW-1185">Reference proteome</keyword>
<feature type="domain" description="Fatty acid desaturase" evidence="1">
    <location>
        <begin position="75"/>
        <end position="347"/>
    </location>
</feature>
<dbReference type="GO" id="GO:0016717">
    <property type="term" value="F:oxidoreductase activity, acting on paired donors, with oxidation of a pair of donors resulting in the reduction of molecular oxygen to two molecules of water"/>
    <property type="evidence" value="ECO:0007669"/>
    <property type="project" value="TreeGrafter"/>
</dbReference>
<protein>
    <submittedName>
        <fullName evidence="2">Acyl-CoA desaturase</fullName>
    </submittedName>
</protein>
<dbReference type="InterPro" id="IPR005804">
    <property type="entry name" value="FA_desaturase_dom"/>
</dbReference>
<dbReference type="PANTHER" id="PTHR19353:SF19">
    <property type="entry name" value="DELTA(5) FATTY ACID DESATURASE C-RELATED"/>
    <property type="match status" value="1"/>
</dbReference>
<dbReference type="PANTHER" id="PTHR19353">
    <property type="entry name" value="FATTY ACID DESATURASE 2"/>
    <property type="match status" value="1"/>
</dbReference>
<evidence type="ECO:0000313" key="2">
    <source>
        <dbReference type="EMBL" id="QIG41692.1"/>
    </source>
</evidence>
<dbReference type="Pfam" id="PF00487">
    <property type="entry name" value="FA_desaturase"/>
    <property type="match status" value="1"/>
</dbReference>
<reference evidence="2 3" key="1">
    <citation type="submission" date="2020-02" db="EMBL/GenBank/DDBJ databases">
        <title>Full genome sequence of Nocardioides sp. R-3366.</title>
        <authorList>
            <person name="Im W.-T."/>
        </authorList>
    </citation>
    <scope>NUCLEOTIDE SEQUENCE [LARGE SCALE GENOMIC DNA]</scope>
    <source>
        <strain evidence="2 3">R-3366</strain>
    </source>
</reference>
<proteinExistence type="predicted"/>
<dbReference type="InterPro" id="IPR012171">
    <property type="entry name" value="Fatty_acid_desaturase"/>
</dbReference>
<name>A0A6G6W8Z7_9ACTN</name>
<dbReference type="AlphaFoldDB" id="A0A6G6W8Z7"/>
<gene>
    <name evidence="2" type="ORF">G5V58_01910</name>
</gene>
<evidence type="ECO:0000259" key="1">
    <source>
        <dbReference type="Pfam" id="PF00487"/>
    </source>
</evidence>